<feature type="non-terminal residue" evidence="3">
    <location>
        <position position="133"/>
    </location>
</feature>
<dbReference type="PANTHER" id="PTHR28532">
    <property type="entry name" value="GEO13458P1"/>
    <property type="match status" value="1"/>
</dbReference>
<dbReference type="EMBL" id="GDJX01023646">
    <property type="protein sequence ID" value="JAT44290.1"/>
    <property type="molecule type" value="Transcribed_RNA"/>
</dbReference>
<accession>A0A1D1XPG6</accession>
<dbReference type="InterPro" id="IPR019191">
    <property type="entry name" value="Essential_protein_Yae1_N"/>
</dbReference>
<feature type="domain" description="Essential protein Yae1 N-terminal" evidence="2">
    <location>
        <begin position="29"/>
        <end position="67"/>
    </location>
</feature>
<gene>
    <name evidence="3" type="primary">Oraov1_0</name>
    <name evidence="3" type="ORF">g.107440</name>
</gene>
<evidence type="ECO:0000313" key="3">
    <source>
        <dbReference type="EMBL" id="JAT44290.1"/>
    </source>
</evidence>
<evidence type="ECO:0000256" key="1">
    <source>
        <dbReference type="ARBA" id="ARBA00038090"/>
    </source>
</evidence>
<dbReference type="AlphaFoldDB" id="A0A1D1XPG6"/>
<dbReference type="PANTHER" id="PTHR28532:SF1">
    <property type="entry name" value="ORAL CANCER OVEREXPRESSED 1"/>
    <property type="match status" value="1"/>
</dbReference>
<organism evidence="3">
    <name type="scientific">Anthurium amnicola</name>
    <dbReference type="NCBI Taxonomy" id="1678845"/>
    <lineage>
        <taxon>Eukaryota</taxon>
        <taxon>Viridiplantae</taxon>
        <taxon>Streptophyta</taxon>
        <taxon>Embryophyta</taxon>
        <taxon>Tracheophyta</taxon>
        <taxon>Spermatophyta</taxon>
        <taxon>Magnoliopsida</taxon>
        <taxon>Liliopsida</taxon>
        <taxon>Araceae</taxon>
        <taxon>Pothoideae</taxon>
        <taxon>Potheae</taxon>
        <taxon>Anthurium</taxon>
    </lineage>
</organism>
<sequence length="133" mass="14334">MEPDGGPAAALGDIFGPALSLEESHKEMGYREGFADGVAAGREDARLVGLQHGFAVGEELGFYRGCADVWAVVIRVDPAAFSARVQRGVGQIGELLDRYPLLDPEDESTQEALEGIRLKFRAITANLGVRLEY</sequence>
<evidence type="ECO:0000259" key="2">
    <source>
        <dbReference type="Pfam" id="PF09811"/>
    </source>
</evidence>
<protein>
    <submittedName>
        <fullName evidence="3">Oral cancer-overexpressed protein 1</fullName>
    </submittedName>
</protein>
<name>A0A1D1XPG6_9ARAE</name>
<reference evidence="3" key="1">
    <citation type="submission" date="2015-07" db="EMBL/GenBank/DDBJ databases">
        <title>Transcriptome Assembly of Anthurium amnicola.</title>
        <authorList>
            <person name="Suzuki J."/>
        </authorList>
    </citation>
    <scope>NUCLEOTIDE SEQUENCE</scope>
</reference>
<proteinExistence type="inferred from homology"/>
<dbReference type="Pfam" id="PF09811">
    <property type="entry name" value="Yae1_N"/>
    <property type="match status" value="1"/>
</dbReference>
<dbReference type="InterPro" id="IPR052436">
    <property type="entry name" value="LTO1_adapter"/>
</dbReference>
<comment type="similarity">
    <text evidence="1">Belongs to the LTO1 family.</text>
</comment>